<gene>
    <name evidence="1" type="ORF">P253_00910</name>
</gene>
<evidence type="ECO:0000313" key="1">
    <source>
        <dbReference type="EMBL" id="ESK50053.1"/>
    </source>
</evidence>
<comment type="caution">
    <text evidence="1">The sequence shown here is derived from an EMBL/GenBank/DDBJ whole genome shotgun (WGS) entry which is preliminary data.</text>
</comment>
<protein>
    <submittedName>
        <fullName evidence="1">Uncharacterized protein</fullName>
    </submittedName>
</protein>
<proteinExistence type="predicted"/>
<dbReference type="PATRIC" id="fig|1341679.3.peg.896"/>
<sequence length="37" mass="4374">MLHLLFTLFGLHEVTEIDYLLDEEENKTCSNGLDQEY</sequence>
<dbReference type="Proteomes" id="UP000018415">
    <property type="component" value="Unassembled WGS sequence"/>
</dbReference>
<organism evidence="1 2">
    <name type="scientific">Acinetobacter indicus CIP 110367</name>
    <dbReference type="NCBI Taxonomy" id="1341679"/>
    <lineage>
        <taxon>Bacteria</taxon>
        <taxon>Pseudomonadati</taxon>
        <taxon>Pseudomonadota</taxon>
        <taxon>Gammaproteobacteria</taxon>
        <taxon>Moraxellales</taxon>
        <taxon>Moraxellaceae</taxon>
        <taxon>Acinetobacter</taxon>
    </lineage>
</organism>
<reference evidence="1 2" key="1">
    <citation type="submission" date="2013-10" db="EMBL/GenBank/DDBJ databases">
        <title>The Genome Sequence of Acinetobacter indicus CIP 110367.</title>
        <authorList>
            <consortium name="The Broad Institute Genomics Platform"/>
            <consortium name="The Broad Institute Genome Sequencing Center for Infectious Disease"/>
            <person name="Cerqueira G."/>
            <person name="Feldgarden M."/>
            <person name="Courvalin P."/>
            <person name="Grillot-Courvalin C."/>
            <person name="Clermont D."/>
            <person name="Rocha E."/>
            <person name="Yoon E.-J."/>
            <person name="Nemec A."/>
            <person name="Young S.K."/>
            <person name="Zeng Q."/>
            <person name="Gargeya S."/>
            <person name="Fitzgerald M."/>
            <person name="Abouelleil A."/>
            <person name="Alvarado L."/>
            <person name="Berlin A.M."/>
            <person name="Chapman S.B."/>
            <person name="Gainer-Dewar J."/>
            <person name="Goldberg J."/>
            <person name="Gnerre S."/>
            <person name="Griggs A."/>
            <person name="Gujja S."/>
            <person name="Hansen M."/>
            <person name="Howarth C."/>
            <person name="Imamovic A."/>
            <person name="Ireland A."/>
            <person name="Larimer J."/>
            <person name="McCowan C."/>
            <person name="Murphy C."/>
            <person name="Pearson M."/>
            <person name="Poon T.W."/>
            <person name="Priest M."/>
            <person name="Roberts A."/>
            <person name="Saif S."/>
            <person name="Shea T."/>
            <person name="Sykes S."/>
            <person name="Wortman J."/>
            <person name="Nusbaum C."/>
            <person name="Birren B."/>
        </authorList>
    </citation>
    <scope>NUCLEOTIDE SEQUENCE [LARGE SCALE GENOMIC DNA]</scope>
    <source>
        <strain evidence="1 2">CIP 110367</strain>
    </source>
</reference>
<dbReference type="AlphaFoldDB" id="V2U6Z7"/>
<evidence type="ECO:0000313" key="2">
    <source>
        <dbReference type="Proteomes" id="UP000018415"/>
    </source>
</evidence>
<dbReference type="EMBL" id="AYET01000001">
    <property type="protein sequence ID" value="ESK50053.1"/>
    <property type="molecule type" value="Genomic_DNA"/>
</dbReference>
<name>V2U6Z7_9GAMM</name>
<accession>V2U6Z7</accession>
<keyword evidence="2" id="KW-1185">Reference proteome</keyword>
<dbReference type="HOGENOM" id="CLU_220175_0_0_6"/>